<evidence type="ECO:0000313" key="1">
    <source>
        <dbReference type="EMBL" id="MDZ7514338.1"/>
    </source>
</evidence>
<evidence type="ECO:0000313" key="2">
    <source>
        <dbReference type="Proteomes" id="UP001290894"/>
    </source>
</evidence>
<gene>
    <name evidence="1" type="ORF">U5F72_21275</name>
</gene>
<keyword evidence="2" id="KW-1185">Reference proteome</keyword>
<sequence>MYRDENDEQTIRLAIQQEAGAVLYLGTDPATGEAKDIVYLLTVRVVVDVTEVEQTEDAEVDAP</sequence>
<dbReference type="EMBL" id="JAXUAC010000076">
    <property type="protein sequence ID" value="MDZ7514338.1"/>
    <property type="molecule type" value="Genomic_DNA"/>
</dbReference>
<accession>A0ABU5MNJ1</accession>
<proteinExistence type="predicted"/>
<organism evidence="1 2">
    <name type="scientific">Stenotrophomonas muris</name>
    <dbReference type="NCBI Taxonomy" id="2963283"/>
    <lineage>
        <taxon>Bacteria</taxon>
        <taxon>Pseudomonadati</taxon>
        <taxon>Pseudomonadota</taxon>
        <taxon>Gammaproteobacteria</taxon>
        <taxon>Lysobacterales</taxon>
        <taxon>Lysobacteraceae</taxon>
        <taxon>Stenotrophomonas</taxon>
    </lineage>
</organism>
<reference evidence="1 2" key="1">
    <citation type="submission" date="2023-12" db="EMBL/GenBank/DDBJ databases">
        <title>'Antibacterial potential of Stenotrophomonas maltophilia cystic fibrosis isolates' (manuscript under preparation).</title>
        <authorList>
            <person name="Crisan C.V."/>
            <person name="Pettis M."/>
            <person name="Goldberg J.B."/>
        </authorList>
    </citation>
    <scope>NUCLEOTIDE SEQUENCE [LARGE SCALE GENOMIC DNA]</scope>
    <source>
        <strain evidence="1 2">CCV155</strain>
    </source>
</reference>
<protein>
    <submittedName>
        <fullName evidence="1">Uncharacterized protein</fullName>
    </submittedName>
</protein>
<dbReference type="RefSeq" id="WP_139924373.1">
    <property type="nucleotide sequence ID" value="NZ_JAXUAC010000076.1"/>
</dbReference>
<name>A0ABU5MNJ1_9GAMM</name>
<dbReference type="Proteomes" id="UP001290894">
    <property type="component" value="Unassembled WGS sequence"/>
</dbReference>
<comment type="caution">
    <text evidence="1">The sequence shown here is derived from an EMBL/GenBank/DDBJ whole genome shotgun (WGS) entry which is preliminary data.</text>
</comment>